<dbReference type="Gene3D" id="3.30.1360.100">
    <property type="entry name" value="General secretion pathway protein M, EpsM"/>
    <property type="match status" value="1"/>
</dbReference>
<proteinExistence type="inferred from homology"/>
<dbReference type="SUPFAM" id="SSF53067">
    <property type="entry name" value="Actin-like ATPase domain"/>
    <property type="match status" value="1"/>
</dbReference>
<evidence type="ECO:0000256" key="8">
    <source>
        <dbReference type="ARBA" id="ARBA00022989"/>
    </source>
</evidence>
<dbReference type="InterPro" id="IPR025691">
    <property type="entry name" value="GspL_pp_dom"/>
</dbReference>
<evidence type="ECO:0000259" key="12">
    <source>
        <dbReference type="Pfam" id="PF05134"/>
    </source>
</evidence>
<evidence type="ECO:0000256" key="7">
    <source>
        <dbReference type="ARBA" id="ARBA00022927"/>
    </source>
</evidence>
<evidence type="ECO:0000256" key="11">
    <source>
        <dbReference type="SAM" id="Phobius"/>
    </source>
</evidence>
<evidence type="ECO:0000259" key="13">
    <source>
        <dbReference type="Pfam" id="PF12693"/>
    </source>
</evidence>
<dbReference type="Gene3D" id="3.30.420.370">
    <property type="match status" value="1"/>
</dbReference>
<comment type="function">
    <text evidence="10">Inner membrane component of the type II secretion system required for the energy-dependent secretion of extracellular factors such as proteases and toxins from the periplasm.</text>
</comment>
<dbReference type="Proteomes" id="UP001065322">
    <property type="component" value="Chromosome"/>
</dbReference>
<sequence length="418" mass="46056">METAKAIKTIKVQWNAISGRWTVTTLEQMAAGSERSAPSLASWAETQADLTPVRLILSACNYATHWVSLPGVSNRHLARALPYALEEGLINDLSDYLILPAGSEGKKVRAYVIGNDLIERLLEECELHHLQVRELIPETQLLPQDVPVMLRQGQGWAMRIPGIFEGWVTDSAMTPVLESLFDHGDEEQAAHQVTGLQIMAPQLDQAQLLKTTLESSFAGVFAGIELLANDGSQLRQQRLQGKLTNLLTGRFQVREVAEDKPPVWWRGLAAVAAVWLVTATLYLFIDNYTLKQQSQQVRAEAISLYKNLFPGERIRSLERQIKAKLDGGDNTDGAGFISTTGVLARVYAAQGLQKQVQLMSLRFNDRLQELVIEVRAGNLNELQTLRAALEKEGLVAEVASATNDKDGVKGRIKIGGSA</sequence>
<dbReference type="EMBL" id="CP054475">
    <property type="protein sequence ID" value="UXD87506.1"/>
    <property type="molecule type" value="Genomic_DNA"/>
</dbReference>
<comment type="subcellular location">
    <subcellularLocation>
        <location evidence="1">Cell inner membrane</location>
        <topology evidence="1">Single-pass membrane protein</topology>
    </subcellularLocation>
</comment>
<keyword evidence="6 11" id="KW-0812">Transmembrane</keyword>
<gene>
    <name evidence="14" type="ORF">HUF19_08680</name>
</gene>
<reference evidence="15" key="1">
    <citation type="submission" date="2020-06" db="EMBL/GenBank/DDBJ databases">
        <title>Thalassolituus marinus alknpb1M-1, a hydrocarbon-degrading bacterium isolated from the deep-sea overlying water using an in-situ strategy from the South China Sea basin.</title>
        <authorList>
            <person name="Dong C."/>
            <person name="Chen Y."/>
            <person name="Shao Z."/>
        </authorList>
    </citation>
    <scope>NUCLEOTIDE SEQUENCE [LARGE SCALE GENOMIC DNA]</scope>
    <source>
        <strain evidence="15">alknpb1M-1</strain>
    </source>
</reference>
<comment type="similarity">
    <text evidence="2 10">Belongs to the GSP L family.</text>
</comment>
<dbReference type="RefSeq" id="WP_260999416.1">
    <property type="nucleotide sequence ID" value="NZ_CP054475.1"/>
</dbReference>
<keyword evidence="3 10" id="KW-0813">Transport</keyword>
<keyword evidence="15" id="KW-1185">Reference proteome</keyword>
<evidence type="ECO:0000256" key="3">
    <source>
        <dbReference type="ARBA" id="ARBA00022448"/>
    </source>
</evidence>
<keyword evidence="4" id="KW-1003">Cell membrane</keyword>
<dbReference type="PIRSF" id="PIRSF015761">
    <property type="entry name" value="Protein_L"/>
    <property type="match status" value="1"/>
</dbReference>
<feature type="transmembrane region" description="Helical" evidence="11">
    <location>
        <begin position="263"/>
        <end position="285"/>
    </location>
</feature>
<feature type="domain" description="GspL cytoplasmic actin-ATPase-like" evidence="12">
    <location>
        <begin position="30"/>
        <end position="166"/>
    </location>
</feature>
<dbReference type="InterPro" id="IPR007812">
    <property type="entry name" value="T2SS_protein-GspL"/>
</dbReference>
<dbReference type="InterPro" id="IPR024230">
    <property type="entry name" value="GspL_cyto_dom"/>
</dbReference>
<accession>A0ABY6AB44</accession>
<protein>
    <recommendedName>
        <fullName evidence="10">Type II secretion system protein L</fullName>
        <shortName evidence="10">T2SS protein L</shortName>
    </recommendedName>
</protein>
<organism evidence="14 15">
    <name type="scientific">Thalassolituus hydrocarboniclasticus</name>
    <dbReference type="NCBI Taxonomy" id="2742796"/>
    <lineage>
        <taxon>Bacteria</taxon>
        <taxon>Pseudomonadati</taxon>
        <taxon>Pseudomonadota</taxon>
        <taxon>Gammaproteobacteria</taxon>
        <taxon>Oceanospirillales</taxon>
        <taxon>Oceanospirillaceae</taxon>
        <taxon>Thalassolituus</taxon>
    </lineage>
</organism>
<evidence type="ECO:0000256" key="5">
    <source>
        <dbReference type="ARBA" id="ARBA00022519"/>
    </source>
</evidence>
<keyword evidence="7 10" id="KW-0653">Protein transport</keyword>
<evidence type="ECO:0000256" key="4">
    <source>
        <dbReference type="ARBA" id="ARBA00022475"/>
    </source>
</evidence>
<keyword evidence="8 11" id="KW-1133">Transmembrane helix</keyword>
<name>A0ABY6AB44_9GAMM</name>
<dbReference type="Pfam" id="PF05134">
    <property type="entry name" value="T2SSL"/>
    <property type="match status" value="1"/>
</dbReference>
<keyword evidence="5" id="KW-0997">Cell inner membrane</keyword>
<evidence type="ECO:0000313" key="15">
    <source>
        <dbReference type="Proteomes" id="UP001065322"/>
    </source>
</evidence>
<dbReference type="InterPro" id="IPR043129">
    <property type="entry name" value="ATPase_NBD"/>
</dbReference>
<evidence type="ECO:0000256" key="9">
    <source>
        <dbReference type="ARBA" id="ARBA00023136"/>
    </source>
</evidence>
<evidence type="ECO:0000256" key="6">
    <source>
        <dbReference type="ARBA" id="ARBA00022692"/>
    </source>
</evidence>
<feature type="domain" description="GspL periplasmic" evidence="13">
    <location>
        <begin position="265"/>
        <end position="415"/>
    </location>
</feature>
<evidence type="ECO:0000313" key="14">
    <source>
        <dbReference type="EMBL" id="UXD87506.1"/>
    </source>
</evidence>
<evidence type="ECO:0000256" key="2">
    <source>
        <dbReference type="ARBA" id="ARBA00005318"/>
    </source>
</evidence>
<dbReference type="Pfam" id="PF12693">
    <property type="entry name" value="GspL_C"/>
    <property type="match status" value="1"/>
</dbReference>
<dbReference type="Gene3D" id="3.30.420.380">
    <property type="match status" value="1"/>
</dbReference>
<dbReference type="NCBIfam" id="TIGR01709">
    <property type="entry name" value="typeII_sec_gspL"/>
    <property type="match status" value="1"/>
</dbReference>
<keyword evidence="9 11" id="KW-0472">Membrane</keyword>
<evidence type="ECO:0000256" key="1">
    <source>
        <dbReference type="ARBA" id="ARBA00004377"/>
    </source>
</evidence>
<evidence type="ECO:0000256" key="10">
    <source>
        <dbReference type="PIRNR" id="PIRNR015761"/>
    </source>
</evidence>